<dbReference type="AlphaFoldDB" id="A0A177B2Z1"/>
<evidence type="ECO:0000313" key="3">
    <source>
        <dbReference type="Proteomes" id="UP000078046"/>
    </source>
</evidence>
<name>A0A177B2Z1_9BILA</name>
<proteinExistence type="predicted"/>
<evidence type="ECO:0000313" key="2">
    <source>
        <dbReference type="EMBL" id="OAF68657.1"/>
    </source>
</evidence>
<organism evidence="2 3">
    <name type="scientific">Intoshia linei</name>
    <dbReference type="NCBI Taxonomy" id="1819745"/>
    <lineage>
        <taxon>Eukaryota</taxon>
        <taxon>Metazoa</taxon>
        <taxon>Spiralia</taxon>
        <taxon>Lophotrochozoa</taxon>
        <taxon>Mesozoa</taxon>
        <taxon>Orthonectida</taxon>
        <taxon>Rhopaluridae</taxon>
        <taxon>Intoshia</taxon>
    </lineage>
</organism>
<accession>A0A177B2Z1</accession>
<sequence length="115" mass="13540">MVYGKTMTMPISNLNQIIRAKINNNADLHKTKHNIRVKKNHDKMVPHKPSHHYCNYEKNLPMLSKQQMPYRSRSNKPIENDPKITIINPLLSRRNRNPTLPPRLHDYVTFSTGEE</sequence>
<comment type="caution">
    <text evidence="2">The sequence shown here is derived from an EMBL/GenBank/DDBJ whole genome shotgun (WGS) entry which is preliminary data.</text>
</comment>
<evidence type="ECO:0000256" key="1">
    <source>
        <dbReference type="SAM" id="MobiDB-lite"/>
    </source>
</evidence>
<dbReference type="EMBL" id="LWCA01000408">
    <property type="protein sequence ID" value="OAF68657.1"/>
    <property type="molecule type" value="Genomic_DNA"/>
</dbReference>
<feature type="region of interest" description="Disordered" evidence="1">
    <location>
        <begin position="93"/>
        <end position="115"/>
    </location>
</feature>
<keyword evidence="3" id="KW-1185">Reference proteome</keyword>
<gene>
    <name evidence="2" type="ORF">A3Q56_03609</name>
</gene>
<reference evidence="2 3" key="1">
    <citation type="submission" date="2016-04" db="EMBL/GenBank/DDBJ databases">
        <title>The genome of Intoshia linei affirms orthonectids as highly simplified spiralians.</title>
        <authorList>
            <person name="Mikhailov K.V."/>
            <person name="Slusarev G.S."/>
            <person name="Nikitin M.A."/>
            <person name="Logacheva M.D."/>
            <person name="Penin A."/>
            <person name="Aleoshin V."/>
            <person name="Panchin Y.V."/>
        </authorList>
    </citation>
    <scope>NUCLEOTIDE SEQUENCE [LARGE SCALE GENOMIC DNA]</scope>
    <source>
        <strain evidence="2">Intl2013</strain>
        <tissue evidence="2">Whole animal</tissue>
    </source>
</reference>
<protein>
    <submittedName>
        <fullName evidence="2">Uncharacterized protein</fullName>
    </submittedName>
</protein>
<dbReference type="Proteomes" id="UP000078046">
    <property type="component" value="Unassembled WGS sequence"/>
</dbReference>